<evidence type="ECO:0000256" key="1">
    <source>
        <dbReference type="SAM" id="MobiDB-lite"/>
    </source>
</evidence>
<feature type="region of interest" description="Disordered" evidence="1">
    <location>
        <begin position="73"/>
        <end position="107"/>
    </location>
</feature>
<keyword evidence="3" id="KW-1185">Reference proteome</keyword>
<dbReference type="AlphaFoldDB" id="I0IGC0"/>
<reference evidence="2 3" key="1">
    <citation type="submission" date="2012-02" db="EMBL/GenBank/DDBJ databases">
        <title>Complete genome sequence of Phycisphaera mikurensis NBRC 102666.</title>
        <authorList>
            <person name="Ankai A."/>
            <person name="Hosoyama A."/>
            <person name="Terui Y."/>
            <person name="Sekine M."/>
            <person name="Fukai R."/>
            <person name="Kato Y."/>
            <person name="Nakamura S."/>
            <person name="Yamada-Narita S."/>
            <person name="Kawakoshi A."/>
            <person name="Fukunaga Y."/>
            <person name="Yamazaki S."/>
            <person name="Fujita N."/>
        </authorList>
    </citation>
    <scope>NUCLEOTIDE SEQUENCE [LARGE SCALE GENOMIC DNA]</scope>
    <source>
        <strain evidence="3">NBRC 102666 / KCTC 22515 / FYK2301M01</strain>
    </source>
</reference>
<organism evidence="2 3">
    <name type="scientific">Phycisphaera mikurensis (strain NBRC 102666 / KCTC 22515 / FYK2301M01)</name>
    <dbReference type="NCBI Taxonomy" id="1142394"/>
    <lineage>
        <taxon>Bacteria</taxon>
        <taxon>Pseudomonadati</taxon>
        <taxon>Planctomycetota</taxon>
        <taxon>Phycisphaerae</taxon>
        <taxon>Phycisphaerales</taxon>
        <taxon>Phycisphaeraceae</taxon>
        <taxon>Phycisphaera</taxon>
    </lineage>
</organism>
<evidence type="ECO:0000313" key="2">
    <source>
        <dbReference type="EMBL" id="BAM04308.1"/>
    </source>
</evidence>
<sequence length="107" mass="11442">MRLLVLVLALGLIASAVLELRQRRLERLHAMAVLHMDMDRHRRTAWDLQHRVSEATSPAALLARLGLADPALANASQGSSEPAAPGSEPAFRPIPQVEPAAGSGAPR</sequence>
<accession>I0IGC0</accession>
<proteinExistence type="predicted"/>
<dbReference type="KEGG" id="phm:PSMK_21490"/>
<dbReference type="Proteomes" id="UP000007881">
    <property type="component" value="Chromosome"/>
</dbReference>
<dbReference type="STRING" id="1142394.PSMK_21490"/>
<dbReference type="EMBL" id="AP012338">
    <property type="protein sequence ID" value="BAM04308.1"/>
    <property type="molecule type" value="Genomic_DNA"/>
</dbReference>
<dbReference type="RefSeq" id="WP_014437526.1">
    <property type="nucleotide sequence ID" value="NC_017080.1"/>
</dbReference>
<evidence type="ECO:0008006" key="4">
    <source>
        <dbReference type="Google" id="ProtNLM"/>
    </source>
</evidence>
<dbReference type="HOGENOM" id="CLU_2207588_0_0_0"/>
<name>I0IGC0_PHYMF</name>
<evidence type="ECO:0000313" key="3">
    <source>
        <dbReference type="Proteomes" id="UP000007881"/>
    </source>
</evidence>
<protein>
    <recommendedName>
        <fullName evidence="4">Cell division protein FtsL</fullName>
    </recommendedName>
</protein>
<gene>
    <name evidence="2" type="ordered locus">PSMK_21490</name>
</gene>